<dbReference type="InterPro" id="IPR039421">
    <property type="entry name" value="Type_1_exporter"/>
</dbReference>
<evidence type="ECO:0000256" key="10">
    <source>
        <dbReference type="ARBA" id="ARBA00023455"/>
    </source>
</evidence>
<dbReference type="PROSITE" id="PS50893">
    <property type="entry name" value="ABC_TRANSPORTER_2"/>
    <property type="match status" value="1"/>
</dbReference>
<feature type="transmembrane region" description="Helical" evidence="11">
    <location>
        <begin position="250"/>
        <end position="273"/>
    </location>
</feature>
<dbReference type="Pfam" id="PF00005">
    <property type="entry name" value="ABC_tran"/>
    <property type="match status" value="1"/>
</dbReference>
<feature type="transmembrane region" description="Helical" evidence="11">
    <location>
        <begin position="61"/>
        <end position="82"/>
    </location>
</feature>
<dbReference type="GO" id="GO:0005524">
    <property type="term" value="F:ATP binding"/>
    <property type="evidence" value="ECO:0007669"/>
    <property type="project" value="UniProtKB-KW"/>
</dbReference>
<evidence type="ECO:0000259" key="13">
    <source>
        <dbReference type="PROSITE" id="PS50929"/>
    </source>
</evidence>
<evidence type="ECO:0000256" key="5">
    <source>
        <dbReference type="ARBA" id="ARBA00022692"/>
    </source>
</evidence>
<dbReference type="Pfam" id="PF00664">
    <property type="entry name" value="ABC_membrane"/>
    <property type="match status" value="1"/>
</dbReference>
<keyword evidence="5 11" id="KW-0812">Transmembrane</keyword>
<organism evidence="14 15">
    <name type="scientific">Nonomuraea jiangxiensis</name>
    <dbReference type="NCBI Taxonomy" id="633440"/>
    <lineage>
        <taxon>Bacteria</taxon>
        <taxon>Bacillati</taxon>
        <taxon>Actinomycetota</taxon>
        <taxon>Actinomycetes</taxon>
        <taxon>Streptosporangiales</taxon>
        <taxon>Streptosporangiaceae</taxon>
        <taxon>Nonomuraea</taxon>
    </lineage>
</organism>
<dbReference type="InterPro" id="IPR017871">
    <property type="entry name" value="ABC_transporter-like_CS"/>
</dbReference>
<dbReference type="FunFam" id="3.40.50.300:FF:000221">
    <property type="entry name" value="Multidrug ABC transporter ATP-binding protein"/>
    <property type="match status" value="1"/>
</dbReference>
<protein>
    <submittedName>
        <fullName evidence="14">ATP-binding cassette, subfamily B</fullName>
    </submittedName>
</protein>
<dbReference type="PANTHER" id="PTHR43394">
    <property type="entry name" value="ATP-DEPENDENT PERMEASE MDL1, MITOCHONDRIAL"/>
    <property type="match status" value="1"/>
</dbReference>
<comment type="subcellular location">
    <subcellularLocation>
        <location evidence="1">Cell inner membrane</location>
        <topology evidence="1">Multi-pass membrane protein</topology>
    </subcellularLocation>
</comment>
<dbReference type="PROSITE" id="PS00211">
    <property type="entry name" value="ABC_TRANSPORTER_1"/>
    <property type="match status" value="1"/>
</dbReference>
<evidence type="ECO:0000256" key="1">
    <source>
        <dbReference type="ARBA" id="ARBA00004429"/>
    </source>
</evidence>
<dbReference type="SMART" id="SM00382">
    <property type="entry name" value="AAA"/>
    <property type="match status" value="1"/>
</dbReference>
<dbReference type="GO" id="GO:0005886">
    <property type="term" value="C:plasma membrane"/>
    <property type="evidence" value="ECO:0007669"/>
    <property type="project" value="UniProtKB-SubCell"/>
</dbReference>
<feature type="domain" description="ABC transmembrane type-1" evidence="13">
    <location>
        <begin position="25"/>
        <end position="311"/>
    </location>
</feature>
<evidence type="ECO:0000256" key="7">
    <source>
        <dbReference type="ARBA" id="ARBA00022840"/>
    </source>
</evidence>
<keyword evidence="3" id="KW-1003">Cell membrane</keyword>
<dbReference type="PANTHER" id="PTHR43394:SF1">
    <property type="entry name" value="ATP-BINDING CASSETTE SUB-FAMILY B MEMBER 10, MITOCHONDRIAL"/>
    <property type="match status" value="1"/>
</dbReference>
<evidence type="ECO:0000313" key="14">
    <source>
        <dbReference type="EMBL" id="SDI27943.1"/>
    </source>
</evidence>
<evidence type="ECO:0000256" key="11">
    <source>
        <dbReference type="SAM" id="Phobius"/>
    </source>
</evidence>
<sequence length="614" mass="66666">MTGELLRRAAAAWELVWRAGAPATLTSFALAVTAGIWPVTTAWLTKFLLDELARGTLDTGKVIGLAVGLGLTGLLVGTLPQVSQYVDAQLGRAVNVRARDRLFTAVNRFTGLAPFESPHFHDRLQLAQQASQSASSQIVIPMLRCVQGTVTAAGFVATLIVLSPVVTALVLVAVVPLVVAQFSLSRRHAQLVWTINPNIRRQLFYAGLLTDVSTAKEVRLFGLGSFLRQRLLTELRSTNDAERALDRRTLAVQGLLSLLGAMVTAFGLIWAVTGAVSGHLSVGDVAVSIAAVAGLQAAFGALVGHVAGIFQALLLFGHYLAVVRAQPDLPVPPDPEPVPDLGRCIEFDDVWFRYDESHPWVLRGVNLKIPAGRSVALVGLNGAGKSTLVKLLCRFYDPQRGAIRWDGVDLRDFDPADLRRRISAVFQDYVAYELTAGENIAVGDLRALTDQERIRRAASHAGVDEVVSRLPQGYDTMLSRIFVDHAHDDPATGVLLSGGQWQRIALARAYLRDRRDLLILDEPSSGLDAEAEHALHEALRRHRTGRTSLLISHRLSAVLDADQIVVLNEGRIIQQGTHAQLMDVGGEYARLFTLQAAAYRRDRAGEPDASLSRP</sequence>
<evidence type="ECO:0000256" key="8">
    <source>
        <dbReference type="ARBA" id="ARBA00022989"/>
    </source>
</evidence>
<keyword evidence="9 11" id="KW-0472">Membrane</keyword>
<keyword evidence="6" id="KW-0547">Nucleotide-binding</keyword>
<comment type="similarity">
    <text evidence="10">Belongs to the ABC transporter superfamily. Siderophore-Fe(3+) uptake transporter (SIUT) (TC 3.A.1.21) family.</text>
</comment>
<feature type="transmembrane region" description="Helical" evidence="11">
    <location>
        <begin position="285"/>
        <end position="316"/>
    </location>
</feature>
<keyword evidence="8 11" id="KW-1133">Transmembrane helix</keyword>
<evidence type="ECO:0000256" key="2">
    <source>
        <dbReference type="ARBA" id="ARBA00022448"/>
    </source>
</evidence>
<dbReference type="Gene3D" id="3.40.50.300">
    <property type="entry name" value="P-loop containing nucleotide triphosphate hydrolases"/>
    <property type="match status" value="1"/>
</dbReference>
<dbReference type="AlphaFoldDB" id="A0A1G8JA44"/>
<dbReference type="PROSITE" id="PS50929">
    <property type="entry name" value="ABC_TM1F"/>
    <property type="match status" value="1"/>
</dbReference>
<name>A0A1G8JA44_9ACTN</name>
<evidence type="ECO:0000256" key="4">
    <source>
        <dbReference type="ARBA" id="ARBA00022519"/>
    </source>
</evidence>
<dbReference type="InterPro" id="IPR027417">
    <property type="entry name" value="P-loop_NTPase"/>
</dbReference>
<reference evidence="14 15" key="1">
    <citation type="submission" date="2016-10" db="EMBL/GenBank/DDBJ databases">
        <authorList>
            <person name="de Groot N.N."/>
        </authorList>
    </citation>
    <scope>NUCLEOTIDE SEQUENCE [LARGE SCALE GENOMIC DNA]</scope>
    <source>
        <strain evidence="14 15">CGMCC 4.6533</strain>
    </source>
</reference>
<evidence type="ECO:0000313" key="15">
    <source>
        <dbReference type="Proteomes" id="UP000199202"/>
    </source>
</evidence>
<keyword evidence="2" id="KW-0813">Transport</keyword>
<evidence type="ECO:0000256" key="3">
    <source>
        <dbReference type="ARBA" id="ARBA00022475"/>
    </source>
</evidence>
<keyword evidence="15" id="KW-1185">Reference proteome</keyword>
<keyword evidence="4" id="KW-0997">Cell inner membrane</keyword>
<evidence type="ECO:0000259" key="12">
    <source>
        <dbReference type="PROSITE" id="PS50893"/>
    </source>
</evidence>
<accession>A0A1G8JA44</accession>
<dbReference type="GO" id="GO:0016887">
    <property type="term" value="F:ATP hydrolysis activity"/>
    <property type="evidence" value="ECO:0007669"/>
    <property type="project" value="InterPro"/>
</dbReference>
<dbReference type="SUPFAM" id="SSF90123">
    <property type="entry name" value="ABC transporter transmembrane region"/>
    <property type="match status" value="1"/>
</dbReference>
<evidence type="ECO:0000256" key="6">
    <source>
        <dbReference type="ARBA" id="ARBA00022741"/>
    </source>
</evidence>
<dbReference type="STRING" id="633440.SAMN05421869_10525"/>
<gene>
    <name evidence="14" type="ORF">SAMN05421869_10525</name>
</gene>
<dbReference type="GO" id="GO:0015421">
    <property type="term" value="F:ABC-type oligopeptide transporter activity"/>
    <property type="evidence" value="ECO:0007669"/>
    <property type="project" value="TreeGrafter"/>
</dbReference>
<dbReference type="RefSeq" id="WP_090931075.1">
    <property type="nucleotide sequence ID" value="NZ_FNDJ01000005.1"/>
</dbReference>
<dbReference type="InterPro" id="IPR003439">
    <property type="entry name" value="ABC_transporter-like_ATP-bd"/>
</dbReference>
<dbReference type="EMBL" id="FNDJ01000005">
    <property type="protein sequence ID" value="SDI27943.1"/>
    <property type="molecule type" value="Genomic_DNA"/>
</dbReference>
<dbReference type="SUPFAM" id="SSF52540">
    <property type="entry name" value="P-loop containing nucleoside triphosphate hydrolases"/>
    <property type="match status" value="1"/>
</dbReference>
<proteinExistence type="inferred from homology"/>
<feature type="domain" description="ABC transporter" evidence="12">
    <location>
        <begin position="345"/>
        <end position="594"/>
    </location>
</feature>
<feature type="transmembrane region" description="Helical" evidence="11">
    <location>
        <begin position="152"/>
        <end position="179"/>
    </location>
</feature>
<dbReference type="Gene3D" id="1.20.1560.10">
    <property type="entry name" value="ABC transporter type 1, transmembrane domain"/>
    <property type="match status" value="1"/>
</dbReference>
<dbReference type="Proteomes" id="UP000199202">
    <property type="component" value="Unassembled WGS sequence"/>
</dbReference>
<dbReference type="InterPro" id="IPR011527">
    <property type="entry name" value="ABC1_TM_dom"/>
</dbReference>
<feature type="transmembrane region" description="Helical" evidence="11">
    <location>
        <begin position="28"/>
        <end position="49"/>
    </location>
</feature>
<keyword evidence="7 14" id="KW-0067">ATP-binding</keyword>
<dbReference type="InterPro" id="IPR036640">
    <property type="entry name" value="ABC1_TM_sf"/>
</dbReference>
<dbReference type="InterPro" id="IPR003593">
    <property type="entry name" value="AAA+_ATPase"/>
</dbReference>
<dbReference type="OrthoDB" id="9806127at2"/>
<evidence type="ECO:0000256" key="9">
    <source>
        <dbReference type="ARBA" id="ARBA00023136"/>
    </source>
</evidence>